<comment type="caution">
    <text evidence="5">Lacks conserved residue(s) required for the propagation of feature annotation.</text>
</comment>
<dbReference type="Pfam" id="PF00084">
    <property type="entry name" value="Sushi"/>
    <property type="match status" value="2"/>
</dbReference>
<dbReference type="InterPro" id="IPR000436">
    <property type="entry name" value="Sushi_SCR_CCP_dom"/>
</dbReference>
<evidence type="ECO:0000256" key="4">
    <source>
        <dbReference type="ARBA" id="ARBA00023180"/>
    </source>
</evidence>
<sequence length="474" mass="51863">MGRPMEVHIYDQTKTITALCILLGSTSCSQLNGGCSHLCLPNPSGHQCFCPEGVQLKPGNAFICEGERHCQQLYAPPHGSLEPCSNLPGQTCEFSCNKGYILTGSTTRTCNSNGTWTGTPTHCNVMSATKKDLPKHSHSFYIASFARIPVPHIHSLFKALLRITKINTKIIHLLQNDHLCYFEIIKCLTLIIPRKEALLTSSCGNTYGSNCVFGCESGYGIIFDTNTYICIQIKQFFLFADTTPPSFNNTCPENMMVYTPECSSSAFVGWNEPAADDNSGHVIVNYPSIRPLAQLSIGVYFIIYSASDADGNRANCTFVVKVARKSCVTLQPPSHGSLGLSCGFSFGSQANFTCDRGYQLIGSRERFCKEDGSWSGSTSTCNTIEPPSHGTVFPNSCRSVFGVYYKTQCFLSCNDTPGYRLVGESSVSCLESGSWSADSTKTICKGTKQKNIYLYNWSIVRNSDVGGTSPFRQL</sequence>
<feature type="domain" description="Sushi" evidence="7">
    <location>
        <begin position="325"/>
        <end position="383"/>
    </location>
</feature>
<feature type="disulfide bond" evidence="5">
    <location>
        <begin position="96"/>
        <end position="123"/>
    </location>
</feature>
<dbReference type="PROSITE" id="PS50825">
    <property type="entry name" value="HYR"/>
    <property type="match status" value="1"/>
</dbReference>
<feature type="domain" description="Sushi" evidence="7">
    <location>
        <begin position="68"/>
        <end position="125"/>
    </location>
</feature>
<dbReference type="PANTHER" id="PTHR19325:SF560">
    <property type="entry name" value="SUSHI, VON WILLEBRAND FACTOR TYPE A, EGF AND PENTRAXIN DOMAIN-CONTAINING PROTEIN 1"/>
    <property type="match status" value="1"/>
</dbReference>
<dbReference type="InterPro" id="IPR003410">
    <property type="entry name" value="HYR_dom"/>
</dbReference>
<evidence type="ECO:0000313" key="9">
    <source>
        <dbReference type="Proteomes" id="UP001159428"/>
    </source>
</evidence>
<dbReference type="Gene3D" id="2.10.70.10">
    <property type="entry name" value="Complement Module, domain 1"/>
    <property type="match status" value="3"/>
</dbReference>
<dbReference type="SUPFAM" id="SSF57196">
    <property type="entry name" value="EGF/Laminin"/>
    <property type="match status" value="1"/>
</dbReference>
<evidence type="ECO:0000313" key="8">
    <source>
        <dbReference type="EMBL" id="CAH3155251.1"/>
    </source>
</evidence>
<reference evidence="8 9" key="1">
    <citation type="submission" date="2022-05" db="EMBL/GenBank/DDBJ databases">
        <authorList>
            <consortium name="Genoscope - CEA"/>
            <person name="William W."/>
        </authorList>
    </citation>
    <scope>NUCLEOTIDE SEQUENCE [LARGE SCALE GENOMIC DNA]</scope>
</reference>
<accession>A0AAU9XTB9</accession>
<evidence type="ECO:0000256" key="5">
    <source>
        <dbReference type="PROSITE-ProRule" id="PRU00302"/>
    </source>
</evidence>
<dbReference type="PANTHER" id="PTHR19325">
    <property type="entry name" value="COMPLEMENT COMPONENT-RELATED SUSHI DOMAIN-CONTAINING"/>
    <property type="match status" value="1"/>
</dbReference>
<dbReference type="PROSITE" id="PS51257">
    <property type="entry name" value="PROKAR_LIPOPROTEIN"/>
    <property type="match status" value="1"/>
</dbReference>
<evidence type="ECO:0000259" key="6">
    <source>
        <dbReference type="PROSITE" id="PS50825"/>
    </source>
</evidence>
<dbReference type="AlphaFoldDB" id="A0AAU9XTB9"/>
<dbReference type="Pfam" id="PF02494">
    <property type="entry name" value="HYR"/>
    <property type="match status" value="1"/>
</dbReference>
<keyword evidence="1 5" id="KW-0768">Sushi</keyword>
<evidence type="ECO:0000256" key="3">
    <source>
        <dbReference type="ARBA" id="ARBA00023157"/>
    </source>
</evidence>
<keyword evidence="4" id="KW-0325">Glycoprotein</keyword>
<feature type="disulfide bond" evidence="5">
    <location>
        <begin position="354"/>
        <end position="381"/>
    </location>
</feature>
<evidence type="ECO:0000256" key="2">
    <source>
        <dbReference type="ARBA" id="ARBA00022737"/>
    </source>
</evidence>
<dbReference type="SMART" id="SM00032">
    <property type="entry name" value="CCP"/>
    <property type="match status" value="3"/>
</dbReference>
<proteinExistence type="predicted"/>
<keyword evidence="9" id="KW-1185">Reference proteome</keyword>
<comment type="caution">
    <text evidence="8">The sequence shown here is derived from an EMBL/GenBank/DDBJ whole genome shotgun (WGS) entry which is preliminary data.</text>
</comment>
<gene>
    <name evidence="8" type="ORF">PMEA_00027912</name>
</gene>
<keyword evidence="3 5" id="KW-1015">Disulfide bond</keyword>
<feature type="domain" description="HYR" evidence="6">
    <location>
        <begin position="240"/>
        <end position="324"/>
    </location>
</feature>
<name>A0AAU9XTB9_9CNID</name>
<dbReference type="Proteomes" id="UP001159428">
    <property type="component" value="Unassembled WGS sequence"/>
</dbReference>
<dbReference type="EMBL" id="CALNXJ010000057">
    <property type="protein sequence ID" value="CAH3155251.1"/>
    <property type="molecule type" value="Genomic_DNA"/>
</dbReference>
<evidence type="ECO:0000256" key="1">
    <source>
        <dbReference type="ARBA" id="ARBA00022659"/>
    </source>
</evidence>
<keyword evidence="2" id="KW-0677">Repeat</keyword>
<dbReference type="CDD" id="cd00033">
    <property type="entry name" value="CCP"/>
    <property type="match status" value="3"/>
</dbReference>
<organism evidence="8 9">
    <name type="scientific">Pocillopora meandrina</name>
    <dbReference type="NCBI Taxonomy" id="46732"/>
    <lineage>
        <taxon>Eukaryota</taxon>
        <taxon>Metazoa</taxon>
        <taxon>Cnidaria</taxon>
        <taxon>Anthozoa</taxon>
        <taxon>Hexacorallia</taxon>
        <taxon>Scleractinia</taxon>
        <taxon>Astrocoeniina</taxon>
        <taxon>Pocilloporidae</taxon>
        <taxon>Pocillopora</taxon>
    </lineage>
</organism>
<dbReference type="InterPro" id="IPR050350">
    <property type="entry name" value="Compl-Cell_Adhes-Reg"/>
</dbReference>
<evidence type="ECO:0000259" key="7">
    <source>
        <dbReference type="PROSITE" id="PS50923"/>
    </source>
</evidence>
<dbReference type="SUPFAM" id="SSF57535">
    <property type="entry name" value="Complement control module/SCR domain"/>
    <property type="match status" value="3"/>
</dbReference>
<dbReference type="PROSITE" id="PS50923">
    <property type="entry name" value="SUSHI"/>
    <property type="match status" value="2"/>
</dbReference>
<dbReference type="InterPro" id="IPR035976">
    <property type="entry name" value="Sushi/SCR/CCP_sf"/>
</dbReference>
<dbReference type="Gene3D" id="2.10.25.10">
    <property type="entry name" value="Laminin"/>
    <property type="match status" value="1"/>
</dbReference>
<protein>
    <submittedName>
        <fullName evidence="8">Uncharacterized protein</fullName>
    </submittedName>
</protein>
<dbReference type="Pfam" id="PF14670">
    <property type="entry name" value="FXa_inhibition"/>
    <property type="match status" value="1"/>
</dbReference>